<dbReference type="RefSeq" id="WP_185885886.1">
    <property type="nucleotide sequence ID" value="NZ_CP060053.1"/>
</dbReference>
<sequence>MTDTPKAYVHIENLFVEDVGDYVTFDAVGYAWVIDGSDWAIIPWGFGNGDERVESLAGDPDDNFQMNFAPDTGFQNETALAIESFCDRSDWRAQARDLVNAAVKAALDKEGGSVSTVA</sequence>
<gene>
    <name evidence="1" type="ORF">H4O24_19180</name>
</gene>
<reference evidence="1 2" key="1">
    <citation type="submission" date="2020-08" db="EMBL/GenBank/DDBJ databases">
        <authorList>
            <person name="Liu G."/>
            <person name="Sun C."/>
        </authorList>
    </citation>
    <scope>NUCLEOTIDE SEQUENCE [LARGE SCALE GENOMIC DNA]</scope>
    <source>
        <strain evidence="1 2">OT19</strain>
        <plasmid evidence="1 2">plas1</plasmid>
    </source>
</reference>
<name>A0A7G6VZH5_9SPHN</name>
<geneLocation type="plasmid" evidence="1 2">
    <name>plas1</name>
</geneLocation>
<dbReference type="EMBL" id="CP060053">
    <property type="protein sequence ID" value="QNE07140.1"/>
    <property type="molecule type" value="Genomic_DNA"/>
</dbReference>
<evidence type="ECO:0000313" key="1">
    <source>
        <dbReference type="EMBL" id="QNE07140.1"/>
    </source>
</evidence>
<accession>A0A7G6VZH5</accession>
<organism evidence="1 2">
    <name type="scientific">Croceicoccus marinus</name>
    <dbReference type="NCBI Taxonomy" id="450378"/>
    <lineage>
        <taxon>Bacteria</taxon>
        <taxon>Pseudomonadati</taxon>
        <taxon>Pseudomonadota</taxon>
        <taxon>Alphaproteobacteria</taxon>
        <taxon>Sphingomonadales</taxon>
        <taxon>Erythrobacteraceae</taxon>
        <taxon>Croceicoccus</taxon>
    </lineage>
</organism>
<dbReference type="Proteomes" id="UP000515297">
    <property type="component" value="Plasmid plas1"/>
</dbReference>
<dbReference type="AlphaFoldDB" id="A0A7G6VZH5"/>
<keyword evidence="1" id="KW-0614">Plasmid</keyword>
<evidence type="ECO:0000313" key="2">
    <source>
        <dbReference type="Proteomes" id="UP000515297"/>
    </source>
</evidence>
<proteinExistence type="predicted"/>
<protein>
    <submittedName>
        <fullName evidence="1">Uncharacterized protein</fullName>
    </submittedName>
</protein>